<gene>
    <name evidence="2" type="ORF">LOC68_08860</name>
</gene>
<evidence type="ECO:0000259" key="1">
    <source>
        <dbReference type="Pfam" id="PF14024"/>
    </source>
</evidence>
<accession>A0A9X1MN27</accession>
<sequence>MDREQFWTMVDQSRRGTDRIDEQLGKLIALVTTLDTEEILAFDRCFHECVRDAFRSDLWAAAYIINGGCSDDGFDYFLGWLITQGHAYYLAALENPERAGDRVEPGDFVECGTMWSVAALAYEKKTGNSDFYDIAPVVPRTLIGELFDEENVAALYPELAKRFRF</sequence>
<organism evidence="2 3">
    <name type="scientific">Blastopirellula sediminis</name>
    <dbReference type="NCBI Taxonomy" id="2894196"/>
    <lineage>
        <taxon>Bacteria</taxon>
        <taxon>Pseudomonadati</taxon>
        <taxon>Planctomycetota</taxon>
        <taxon>Planctomycetia</taxon>
        <taxon>Pirellulales</taxon>
        <taxon>Pirellulaceae</taxon>
        <taxon>Blastopirellula</taxon>
    </lineage>
</organism>
<keyword evidence="3" id="KW-1185">Reference proteome</keyword>
<name>A0A9X1MN27_9BACT</name>
<feature type="domain" description="DUF4240" evidence="1">
    <location>
        <begin position="1"/>
        <end position="124"/>
    </location>
</feature>
<comment type="caution">
    <text evidence="2">The sequence shown here is derived from an EMBL/GenBank/DDBJ whole genome shotgun (WGS) entry which is preliminary data.</text>
</comment>
<dbReference type="Pfam" id="PF14024">
    <property type="entry name" value="DUF4240"/>
    <property type="match status" value="1"/>
</dbReference>
<dbReference type="Proteomes" id="UP001139103">
    <property type="component" value="Unassembled WGS sequence"/>
</dbReference>
<dbReference type="RefSeq" id="WP_230217830.1">
    <property type="nucleotide sequence ID" value="NZ_JAJKFT010000004.1"/>
</dbReference>
<evidence type="ECO:0000313" key="3">
    <source>
        <dbReference type="Proteomes" id="UP001139103"/>
    </source>
</evidence>
<proteinExistence type="predicted"/>
<dbReference type="AlphaFoldDB" id="A0A9X1MN27"/>
<reference evidence="2" key="1">
    <citation type="submission" date="2021-11" db="EMBL/GenBank/DDBJ databases">
        <title>Genome sequence.</title>
        <authorList>
            <person name="Sun Q."/>
        </authorList>
    </citation>
    <scope>NUCLEOTIDE SEQUENCE</scope>
    <source>
        <strain evidence="2">JC732</strain>
    </source>
</reference>
<protein>
    <submittedName>
        <fullName evidence="2">DUF4240 domain-containing protein</fullName>
    </submittedName>
</protein>
<dbReference type="InterPro" id="IPR025334">
    <property type="entry name" value="DUF4240"/>
</dbReference>
<dbReference type="EMBL" id="JAJKFT010000004">
    <property type="protein sequence ID" value="MCC9628504.1"/>
    <property type="molecule type" value="Genomic_DNA"/>
</dbReference>
<evidence type="ECO:0000313" key="2">
    <source>
        <dbReference type="EMBL" id="MCC9628504.1"/>
    </source>
</evidence>